<organism evidence="2 3">
    <name type="scientific">Helobdella robusta</name>
    <name type="common">Californian leech</name>
    <dbReference type="NCBI Taxonomy" id="6412"/>
    <lineage>
        <taxon>Eukaryota</taxon>
        <taxon>Metazoa</taxon>
        <taxon>Spiralia</taxon>
        <taxon>Lophotrochozoa</taxon>
        <taxon>Annelida</taxon>
        <taxon>Clitellata</taxon>
        <taxon>Hirudinea</taxon>
        <taxon>Rhynchobdellida</taxon>
        <taxon>Glossiphoniidae</taxon>
        <taxon>Helobdella</taxon>
    </lineage>
</organism>
<dbReference type="EMBL" id="AMQM01000171">
    <property type="status" value="NOT_ANNOTATED_CDS"/>
    <property type="molecule type" value="Genomic_DNA"/>
</dbReference>
<dbReference type="EMBL" id="KB095811">
    <property type="protein sequence ID" value="ESO12450.1"/>
    <property type="molecule type" value="Genomic_DNA"/>
</dbReference>
<accession>T1ENG3</accession>
<keyword evidence="3" id="KW-1185">Reference proteome</keyword>
<name>T1ENG3_HELRO</name>
<proteinExistence type="predicted"/>
<dbReference type="AlphaFoldDB" id="T1ENG3"/>
<sequence>MSTSVCEFVNQLASLKFERVAHFCYHTASVFDNEVEAGLLWFPESVTVKLHLVTKLVHLKLHQHLIILMEIWVVCQFLQQHVQVIDRVQFAETIHLLHVYVKMDETLRSSVLVETEIN</sequence>
<evidence type="ECO:0000313" key="1">
    <source>
        <dbReference type="EMBL" id="ESO12450.1"/>
    </source>
</evidence>
<gene>
    <name evidence="2" type="primary">20198113</name>
    <name evidence="1" type="ORF">HELRODRAFT_158983</name>
</gene>
<reference evidence="2" key="3">
    <citation type="submission" date="2015-06" db="UniProtKB">
        <authorList>
            <consortium name="EnsemblMetazoa"/>
        </authorList>
    </citation>
    <scope>IDENTIFICATION</scope>
</reference>
<dbReference type="EnsemblMetazoa" id="HelroT158983">
    <property type="protein sequence ID" value="HelroP158983"/>
    <property type="gene ID" value="HelroG158983"/>
</dbReference>
<protein>
    <submittedName>
        <fullName evidence="1 2">Uncharacterized protein</fullName>
    </submittedName>
</protein>
<evidence type="ECO:0000313" key="2">
    <source>
        <dbReference type="EnsemblMetazoa" id="HelroP158983"/>
    </source>
</evidence>
<dbReference type="HOGENOM" id="CLU_2075667_0_0_1"/>
<dbReference type="CTD" id="20198113"/>
<dbReference type="RefSeq" id="XP_009009170.1">
    <property type="nucleotide sequence ID" value="XM_009010922.1"/>
</dbReference>
<dbReference type="GeneID" id="20198113"/>
<reference evidence="1 3" key="2">
    <citation type="journal article" date="2013" name="Nature">
        <title>Insights into bilaterian evolution from three spiralian genomes.</title>
        <authorList>
            <person name="Simakov O."/>
            <person name="Marletaz F."/>
            <person name="Cho S.J."/>
            <person name="Edsinger-Gonzales E."/>
            <person name="Havlak P."/>
            <person name="Hellsten U."/>
            <person name="Kuo D.H."/>
            <person name="Larsson T."/>
            <person name="Lv J."/>
            <person name="Arendt D."/>
            <person name="Savage R."/>
            <person name="Osoegawa K."/>
            <person name="de Jong P."/>
            <person name="Grimwood J."/>
            <person name="Chapman J.A."/>
            <person name="Shapiro H."/>
            <person name="Aerts A."/>
            <person name="Otillar R.P."/>
            <person name="Terry A.Y."/>
            <person name="Boore J.L."/>
            <person name="Grigoriev I.V."/>
            <person name="Lindberg D.R."/>
            <person name="Seaver E.C."/>
            <person name="Weisblat D.A."/>
            <person name="Putnam N.H."/>
            <person name="Rokhsar D.S."/>
        </authorList>
    </citation>
    <scope>NUCLEOTIDE SEQUENCE</scope>
</reference>
<dbReference type="Proteomes" id="UP000015101">
    <property type="component" value="Unassembled WGS sequence"/>
</dbReference>
<reference evidence="3" key="1">
    <citation type="submission" date="2012-12" db="EMBL/GenBank/DDBJ databases">
        <authorList>
            <person name="Hellsten U."/>
            <person name="Grimwood J."/>
            <person name="Chapman J.A."/>
            <person name="Shapiro H."/>
            <person name="Aerts A."/>
            <person name="Otillar R.P."/>
            <person name="Terry A.Y."/>
            <person name="Boore J.L."/>
            <person name="Simakov O."/>
            <person name="Marletaz F."/>
            <person name="Cho S.-J."/>
            <person name="Edsinger-Gonzales E."/>
            <person name="Havlak P."/>
            <person name="Kuo D.-H."/>
            <person name="Larsson T."/>
            <person name="Lv J."/>
            <person name="Arendt D."/>
            <person name="Savage R."/>
            <person name="Osoegawa K."/>
            <person name="de Jong P."/>
            <person name="Lindberg D.R."/>
            <person name="Seaver E.C."/>
            <person name="Weisblat D.A."/>
            <person name="Putnam N.H."/>
            <person name="Grigoriev I.V."/>
            <person name="Rokhsar D.S."/>
        </authorList>
    </citation>
    <scope>NUCLEOTIDE SEQUENCE</scope>
</reference>
<dbReference type="KEGG" id="hro:HELRODRAFT_158983"/>
<evidence type="ECO:0000313" key="3">
    <source>
        <dbReference type="Proteomes" id="UP000015101"/>
    </source>
</evidence>
<dbReference type="InParanoid" id="T1ENG3"/>